<gene>
    <name evidence="1" type="ORF">NDU88_006364</name>
</gene>
<comment type="caution">
    <text evidence="1">The sequence shown here is derived from an EMBL/GenBank/DDBJ whole genome shotgun (WGS) entry which is preliminary data.</text>
</comment>
<reference evidence="1" key="1">
    <citation type="journal article" date="2022" name="bioRxiv">
        <title>Sequencing and chromosome-scale assembly of the giantPleurodeles waltlgenome.</title>
        <authorList>
            <person name="Brown T."/>
            <person name="Elewa A."/>
            <person name="Iarovenko S."/>
            <person name="Subramanian E."/>
            <person name="Araus A.J."/>
            <person name="Petzold A."/>
            <person name="Susuki M."/>
            <person name="Suzuki K.-i.T."/>
            <person name="Hayashi T."/>
            <person name="Toyoda A."/>
            <person name="Oliveira C."/>
            <person name="Osipova E."/>
            <person name="Leigh N.D."/>
            <person name="Simon A."/>
            <person name="Yun M.H."/>
        </authorList>
    </citation>
    <scope>NUCLEOTIDE SEQUENCE</scope>
    <source>
        <strain evidence="1">20211129_DDA</strain>
        <tissue evidence="1">Liver</tissue>
    </source>
</reference>
<dbReference type="EMBL" id="JANPWB010000013">
    <property type="protein sequence ID" value="KAJ1108994.1"/>
    <property type="molecule type" value="Genomic_DNA"/>
</dbReference>
<evidence type="ECO:0000313" key="1">
    <source>
        <dbReference type="EMBL" id="KAJ1108994.1"/>
    </source>
</evidence>
<proteinExistence type="predicted"/>
<name>A0AAV7N2T3_PLEWA</name>
<sequence length="87" mass="9983">MLRVPRQCRGTHTQVQYSPWSSPPSLVLLIEEKEDQHRQYLQFGLHGVLVPRAVWRDCCLGQEVRELCHALRLMDLRSSAMAAGRVA</sequence>
<organism evidence="1 2">
    <name type="scientific">Pleurodeles waltl</name>
    <name type="common">Iberian ribbed newt</name>
    <dbReference type="NCBI Taxonomy" id="8319"/>
    <lineage>
        <taxon>Eukaryota</taxon>
        <taxon>Metazoa</taxon>
        <taxon>Chordata</taxon>
        <taxon>Craniata</taxon>
        <taxon>Vertebrata</taxon>
        <taxon>Euteleostomi</taxon>
        <taxon>Amphibia</taxon>
        <taxon>Batrachia</taxon>
        <taxon>Caudata</taxon>
        <taxon>Salamandroidea</taxon>
        <taxon>Salamandridae</taxon>
        <taxon>Pleurodelinae</taxon>
        <taxon>Pleurodeles</taxon>
    </lineage>
</organism>
<dbReference type="AlphaFoldDB" id="A0AAV7N2T3"/>
<protein>
    <submittedName>
        <fullName evidence="1">Uncharacterized protein</fullName>
    </submittedName>
</protein>
<dbReference type="Proteomes" id="UP001066276">
    <property type="component" value="Chromosome 9"/>
</dbReference>
<keyword evidence="2" id="KW-1185">Reference proteome</keyword>
<accession>A0AAV7N2T3</accession>
<evidence type="ECO:0000313" key="2">
    <source>
        <dbReference type="Proteomes" id="UP001066276"/>
    </source>
</evidence>